<dbReference type="PANTHER" id="PTHR12305:SF60">
    <property type="entry name" value="PHOSPHATIDYLINOSITOL 3,4,5-TRISPHOSPHATE 3-PHOSPHATASE TPTE2-RELATED"/>
    <property type="match status" value="1"/>
</dbReference>
<keyword evidence="1" id="KW-0378">Hydrolase</keyword>
<dbReference type="EnsemblProtists" id="EKX42635">
    <property type="protein sequence ID" value="EKX42635"/>
    <property type="gene ID" value="GUITHDRAFT_47117"/>
</dbReference>
<dbReference type="InterPro" id="IPR029023">
    <property type="entry name" value="Tensin_phosphatase"/>
</dbReference>
<evidence type="ECO:0000259" key="2">
    <source>
        <dbReference type="PROSITE" id="PS50056"/>
    </source>
</evidence>
<name>L1J3G5_GUITC</name>
<proteinExistence type="predicted"/>
<dbReference type="GeneID" id="17299277"/>
<reference evidence="4 6" key="1">
    <citation type="journal article" date="2012" name="Nature">
        <title>Algal genomes reveal evolutionary mosaicism and the fate of nucleomorphs.</title>
        <authorList>
            <consortium name="DOE Joint Genome Institute"/>
            <person name="Curtis B.A."/>
            <person name="Tanifuji G."/>
            <person name="Burki F."/>
            <person name="Gruber A."/>
            <person name="Irimia M."/>
            <person name="Maruyama S."/>
            <person name="Arias M.C."/>
            <person name="Ball S.G."/>
            <person name="Gile G.H."/>
            <person name="Hirakawa Y."/>
            <person name="Hopkins J.F."/>
            <person name="Kuo A."/>
            <person name="Rensing S.A."/>
            <person name="Schmutz J."/>
            <person name="Symeonidi A."/>
            <person name="Elias M."/>
            <person name="Eveleigh R.J."/>
            <person name="Herman E.K."/>
            <person name="Klute M.J."/>
            <person name="Nakayama T."/>
            <person name="Obornik M."/>
            <person name="Reyes-Prieto A."/>
            <person name="Armbrust E.V."/>
            <person name="Aves S.J."/>
            <person name="Beiko R.G."/>
            <person name="Coutinho P."/>
            <person name="Dacks J.B."/>
            <person name="Durnford D.G."/>
            <person name="Fast N.M."/>
            <person name="Green B.R."/>
            <person name="Grisdale C.J."/>
            <person name="Hempel F."/>
            <person name="Henrissat B."/>
            <person name="Hoppner M.P."/>
            <person name="Ishida K."/>
            <person name="Kim E."/>
            <person name="Koreny L."/>
            <person name="Kroth P.G."/>
            <person name="Liu Y."/>
            <person name="Malik S.B."/>
            <person name="Maier U.G."/>
            <person name="McRose D."/>
            <person name="Mock T."/>
            <person name="Neilson J.A."/>
            <person name="Onodera N.T."/>
            <person name="Poole A.M."/>
            <person name="Pritham E.J."/>
            <person name="Richards T.A."/>
            <person name="Rocap G."/>
            <person name="Roy S.W."/>
            <person name="Sarai C."/>
            <person name="Schaack S."/>
            <person name="Shirato S."/>
            <person name="Slamovits C.H."/>
            <person name="Spencer D.F."/>
            <person name="Suzuki S."/>
            <person name="Worden A.Z."/>
            <person name="Zauner S."/>
            <person name="Barry K."/>
            <person name="Bell C."/>
            <person name="Bharti A.K."/>
            <person name="Crow J.A."/>
            <person name="Grimwood J."/>
            <person name="Kramer R."/>
            <person name="Lindquist E."/>
            <person name="Lucas S."/>
            <person name="Salamov A."/>
            <person name="McFadden G.I."/>
            <person name="Lane C.E."/>
            <person name="Keeling P.J."/>
            <person name="Gray M.W."/>
            <person name="Grigoriev I.V."/>
            <person name="Archibald J.M."/>
        </authorList>
    </citation>
    <scope>NUCLEOTIDE SEQUENCE</scope>
    <source>
        <strain evidence="4 6">CCMP2712</strain>
    </source>
</reference>
<dbReference type="OMA" id="TQGCPDV"/>
<dbReference type="RefSeq" id="XP_005829615.1">
    <property type="nucleotide sequence ID" value="XM_005829558.1"/>
</dbReference>
<evidence type="ECO:0000259" key="3">
    <source>
        <dbReference type="PROSITE" id="PS51181"/>
    </source>
</evidence>
<feature type="domain" description="Tyrosine specific protein phosphatases" evidence="2">
    <location>
        <begin position="73"/>
        <end position="132"/>
    </location>
</feature>
<dbReference type="PROSITE" id="PS51181">
    <property type="entry name" value="PPASE_TENSIN"/>
    <property type="match status" value="1"/>
</dbReference>
<dbReference type="PROSITE" id="PS50056">
    <property type="entry name" value="TYR_PHOSPHATASE_2"/>
    <property type="match status" value="1"/>
</dbReference>
<protein>
    <submittedName>
        <fullName evidence="4 5">Uncharacterized protein</fullName>
    </submittedName>
</protein>
<dbReference type="Pfam" id="PF22784">
    <property type="entry name" value="PTP-SAK"/>
    <property type="match status" value="1"/>
</dbReference>
<dbReference type="InterPro" id="IPR057023">
    <property type="entry name" value="PTP-SAK"/>
</dbReference>
<keyword evidence="6" id="KW-1185">Reference proteome</keyword>
<feature type="non-terminal residue" evidence="4">
    <location>
        <position position="132"/>
    </location>
</feature>
<dbReference type="PaxDb" id="55529-EKX42635"/>
<evidence type="ECO:0000313" key="5">
    <source>
        <dbReference type="EnsemblProtists" id="EKX42635"/>
    </source>
</evidence>
<evidence type="ECO:0000313" key="4">
    <source>
        <dbReference type="EMBL" id="EKX42635.1"/>
    </source>
</evidence>
<feature type="non-terminal residue" evidence="4">
    <location>
        <position position="1"/>
    </location>
</feature>
<dbReference type="STRING" id="905079.L1J3G5"/>
<dbReference type="PANTHER" id="PTHR12305">
    <property type="entry name" value="PHOSPHATASE WITH HOMOLOGY TO TENSIN"/>
    <property type="match status" value="1"/>
</dbReference>
<feature type="domain" description="Phosphatase tensin-type" evidence="3">
    <location>
        <begin position="1"/>
        <end position="132"/>
    </location>
</feature>
<dbReference type="AlphaFoldDB" id="L1J3G5"/>
<dbReference type="eggNOG" id="KOG2283">
    <property type="taxonomic scope" value="Eukaryota"/>
</dbReference>
<dbReference type="OrthoDB" id="16692at2759"/>
<dbReference type="Gene3D" id="3.90.190.10">
    <property type="entry name" value="Protein tyrosine phosphatase superfamily"/>
    <property type="match status" value="1"/>
</dbReference>
<organism evidence="4">
    <name type="scientific">Guillardia theta (strain CCMP2712)</name>
    <name type="common">Cryptophyte</name>
    <dbReference type="NCBI Taxonomy" id="905079"/>
    <lineage>
        <taxon>Eukaryota</taxon>
        <taxon>Cryptophyceae</taxon>
        <taxon>Pyrenomonadales</taxon>
        <taxon>Geminigeraceae</taxon>
        <taxon>Guillardia</taxon>
    </lineage>
</organism>
<dbReference type="InterPro" id="IPR016130">
    <property type="entry name" value="Tyr_Pase_AS"/>
</dbReference>
<dbReference type="GO" id="GO:0005829">
    <property type="term" value="C:cytosol"/>
    <property type="evidence" value="ECO:0007669"/>
    <property type="project" value="TreeGrafter"/>
</dbReference>
<dbReference type="EMBL" id="JH993015">
    <property type="protein sequence ID" value="EKX42635.1"/>
    <property type="molecule type" value="Genomic_DNA"/>
</dbReference>
<dbReference type="InterPro" id="IPR000387">
    <property type="entry name" value="Tyr_Pase_dom"/>
</dbReference>
<dbReference type="InterPro" id="IPR051281">
    <property type="entry name" value="Dual-spec_lipid-protein_phosph"/>
</dbReference>
<dbReference type="SUPFAM" id="SSF52799">
    <property type="entry name" value="(Phosphotyrosine protein) phosphatases II"/>
    <property type="match status" value="1"/>
</dbReference>
<dbReference type="Proteomes" id="UP000011087">
    <property type="component" value="Unassembled WGS sequence"/>
</dbReference>
<dbReference type="KEGG" id="gtt:GUITHDRAFT_47117"/>
<accession>L1J3G5</accession>
<evidence type="ECO:0000313" key="6">
    <source>
        <dbReference type="Proteomes" id="UP000011087"/>
    </source>
</evidence>
<reference evidence="5" key="3">
    <citation type="submission" date="2016-03" db="UniProtKB">
        <authorList>
            <consortium name="EnsemblProtists"/>
        </authorList>
    </citation>
    <scope>IDENTIFICATION</scope>
</reference>
<dbReference type="InterPro" id="IPR029021">
    <property type="entry name" value="Prot-tyrosine_phosphatase-like"/>
</dbReference>
<dbReference type="HOGENOM" id="CLU_020105_1_0_1"/>
<sequence length="132" mass="15097">PTCIAMSLPAVGTEAIFANSLEEVQRFFYLKHPANHLIFNVCSERSYDARLFGNRVERIPTVNHNPPLLSQIVSFLEHTASYLEDDSNHVVAVHCRNGKGRTAVMVCAWLVYCKFSPNVNDAMEWFAWKRLR</sequence>
<reference evidence="6" key="2">
    <citation type="submission" date="2012-11" db="EMBL/GenBank/DDBJ databases">
        <authorList>
            <person name="Kuo A."/>
            <person name="Curtis B.A."/>
            <person name="Tanifuji G."/>
            <person name="Burki F."/>
            <person name="Gruber A."/>
            <person name="Irimia M."/>
            <person name="Maruyama S."/>
            <person name="Arias M.C."/>
            <person name="Ball S.G."/>
            <person name="Gile G.H."/>
            <person name="Hirakawa Y."/>
            <person name="Hopkins J.F."/>
            <person name="Rensing S.A."/>
            <person name="Schmutz J."/>
            <person name="Symeonidi A."/>
            <person name="Elias M."/>
            <person name="Eveleigh R.J."/>
            <person name="Herman E.K."/>
            <person name="Klute M.J."/>
            <person name="Nakayama T."/>
            <person name="Obornik M."/>
            <person name="Reyes-Prieto A."/>
            <person name="Armbrust E.V."/>
            <person name="Aves S.J."/>
            <person name="Beiko R.G."/>
            <person name="Coutinho P."/>
            <person name="Dacks J.B."/>
            <person name="Durnford D.G."/>
            <person name="Fast N.M."/>
            <person name="Green B.R."/>
            <person name="Grisdale C."/>
            <person name="Hempe F."/>
            <person name="Henrissat B."/>
            <person name="Hoppner M.P."/>
            <person name="Ishida K.-I."/>
            <person name="Kim E."/>
            <person name="Koreny L."/>
            <person name="Kroth P.G."/>
            <person name="Liu Y."/>
            <person name="Malik S.-B."/>
            <person name="Maier U.G."/>
            <person name="McRose D."/>
            <person name="Mock T."/>
            <person name="Neilson J.A."/>
            <person name="Onodera N.T."/>
            <person name="Poole A.M."/>
            <person name="Pritham E.J."/>
            <person name="Richards T.A."/>
            <person name="Rocap G."/>
            <person name="Roy S.W."/>
            <person name="Sarai C."/>
            <person name="Schaack S."/>
            <person name="Shirato S."/>
            <person name="Slamovits C.H."/>
            <person name="Spencer D.F."/>
            <person name="Suzuki S."/>
            <person name="Worden A.Z."/>
            <person name="Zauner S."/>
            <person name="Barry K."/>
            <person name="Bell C."/>
            <person name="Bharti A.K."/>
            <person name="Crow J.A."/>
            <person name="Grimwood J."/>
            <person name="Kramer R."/>
            <person name="Lindquist E."/>
            <person name="Lucas S."/>
            <person name="Salamov A."/>
            <person name="McFadden G.I."/>
            <person name="Lane C.E."/>
            <person name="Keeling P.J."/>
            <person name="Gray M.W."/>
            <person name="Grigoriev I.V."/>
            <person name="Archibald J.M."/>
        </authorList>
    </citation>
    <scope>NUCLEOTIDE SEQUENCE</scope>
    <source>
        <strain evidence="6">CCMP2712</strain>
    </source>
</reference>
<gene>
    <name evidence="4" type="ORF">GUITHDRAFT_47117</name>
</gene>
<dbReference type="PROSITE" id="PS00383">
    <property type="entry name" value="TYR_PHOSPHATASE_1"/>
    <property type="match status" value="1"/>
</dbReference>
<evidence type="ECO:0000256" key="1">
    <source>
        <dbReference type="ARBA" id="ARBA00022801"/>
    </source>
</evidence>
<dbReference type="GO" id="GO:0016314">
    <property type="term" value="F:phosphatidylinositol-3,4,5-trisphosphate 3-phosphatase activity"/>
    <property type="evidence" value="ECO:0007669"/>
    <property type="project" value="TreeGrafter"/>
</dbReference>